<dbReference type="OrthoDB" id="8478344at2"/>
<dbReference type="RefSeq" id="WP_108129397.1">
    <property type="nucleotide sequence ID" value="NZ_QBKP01000008.1"/>
</dbReference>
<evidence type="ECO:0000313" key="2">
    <source>
        <dbReference type="Proteomes" id="UP000244224"/>
    </source>
</evidence>
<evidence type="ECO:0000313" key="1">
    <source>
        <dbReference type="EMBL" id="PTX49141.1"/>
    </source>
</evidence>
<dbReference type="AlphaFoldDB" id="A0A2T6AZB1"/>
<accession>A0A2T6AZB1</accession>
<comment type="caution">
    <text evidence="1">The sequence shown here is derived from an EMBL/GenBank/DDBJ whole genome shotgun (WGS) entry which is preliminary data.</text>
</comment>
<keyword evidence="2" id="KW-1185">Reference proteome</keyword>
<organism evidence="1 2">
    <name type="scientific">Gemmobacter caeni</name>
    <dbReference type="NCBI Taxonomy" id="589035"/>
    <lineage>
        <taxon>Bacteria</taxon>
        <taxon>Pseudomonadati</taxon>
        <taxon>Pseudomonadota</taxon>
        <taxon>Alphaproteobacteria</taxon>
        <taxon>Rhodobacterales</taxon>
        <taxon>Paracoccaceae</taxon>
        <taxon>Gemmobacter</taxon>
    </lineage>
</organism>
<name>A0A2T6AZB1_9RHOB</name>
<dbReference type="EMBL" id="QBKP01000008">
    <property type="protein sequence ID" value="PTX49141.1"/>
    <property type="molecule type" value="Genomic_DNA"/>
</dbReference>
<dbReference type="Proteomes" id="UP000244224">
    <property type="component" value="Unassembled WGS sequence"/>
</dbReference>
<reference evidence="1 2" key="1">
    <citation type="submission" date="2018-04" db="EMBL/GenBank/DDBJ databases">
        <title>Genomic Encyclopedia of Archaeal and Bacterial Type Strains, Phase II (KMG-II): from individual species to whole genera.</title>
        <authorList>
            <person name="Goeker M."/>
        </authorList>
    </citation>
    <scope>NUCLEOTIDE SEQUENCE [LARGE SCALE GENOMIC DNA]</scope>
    <source>
        <strain evidence="1 2">DSM 21823</strain>
    </source>
</reference>
<gene>
    <name evidence="1" type="ORF">C8N34_108252</name>
</gene>
<protein>
    <submittedName>
        <fullName evidence="1">Uncharacterized protein</fullName>
    </submittedName>
</protein>
<sequence length="107" mass="11675">MLGTFSAPEQRIHVERIGGRLRVISPEGKLVGPPFESRRAAVEAARAMQAEADRHAKRGPRPCMCCGRNFDSEGIHNRLCAHCRNRGDAASLSIPTNSIAKIRRAAS</sequence>
<proteinExistence type="predicted"/>